<dbReference type="PANTHER" id="PTHR31435:SF10">
    <property type="entry name" value="BSR4717 PROTEIN"/>
    <property type="match status" value="1"/>
</dbReference>
<feature type="domain" description="N-acetyltransferase" evidence="1">
    <location>
        <begin position="31"/>
        <end position="118"/>
    </location>
</feature>
<dbReference type="InterPro" id="IPR031165">
    <property type="entry name" value="GNAT_YJDJ"/>
</dbReference>
<dbReference type="Gene3D" id="3.40.630.30">
    <property type="match status" value="1"/>
</dbReference>
<dbReference type="SUPFAM" id="SSF55729">
    <property type="entry name" value="Acyl-CoA N-acyltransferases (Nat)"/>
    <property type="match status" value="1"/>
</dbReference>
<dbReference type="PANTHER" id="PTHR31435">
    <property type="entry name" value="PROTEIN NATD1"/>
    <property type="match status" value="1"/>
</dbReference>
<dbReference type="InterPro" id="IPR045057">
    <property type="entry name" value="Gcn5-rel_NAT"/>
</dbReference>
<dbReference type="RefSeq" id="WP_248429440.1">
    <property type="nucleotide sequence ID" value="NZ_JALNUB010000042.1"/>
</dbReference>
<organism evidence="2 3">
    <name type="scientific">Flavobacterium pygoscelis</name>
    <dbReference type="NCBI Taxonomy" id="2893176"/>
    <lineage>
        <taxon>Bacteria</taxon>
        <taxon>Pseudomonadati</taxon>
        <taxon>Bacteroidota</taxon>
        <taxon>Flavobacteriia</taxon>
        <taxon>Flavobacteriales</taxon>
        <taxon>Flavobacteriaceae</taxon>
        <taxon>Flavobacterium</taxon>
    </lineage>
</organism>
<keyword evidence="3" id="KW-1185">Reference proteome</keyword>
<evidence type="ECO:0000259" key="1">
    <source>
        <dbReference type="PROSITE" id="PS51729"/>
    </source>
</evidence>
<comment type="caution">
    <text evidence="2">The sequence shown here is derived from an EMBL/GenBank/DDBJ whole genome shotgun (WGS) entry which is preliminary data.</text>
</comment>
<dbReference type="Proteomes" id="UP001139260">
    <property type="component" value="Unassembled WGS sequence"/>
</dbReference>
<dbReference type="Pfam" id="PF14542">
    <property type="entry name" value="Acetyltransf_CG"/>
    <property type="match status" value="1"/>
</dbReference>
<reference evidence="2" key="1">
    <citation type="submission" date="2022-04" db="EMBL/GenBank/DDBJ databases">
        <title>Flavobacterium pygoscelis sp. nov. isolated from Chinstrap chick (Pygoscelis antarcticus).</title>
        <authorList>
            <person name="Irgang R."/>
            <person name="Poblete-Morales M."/>
            <person name="Avendano-Herrera R."/>
        </authorList>
    </citation>
    <scope>NUCLEOTIDE SEQUENCE</scope>
    <source>
        <strain evidence="2">I-SCBP12n</strain>
    </source>
</reference>
<evidence type="ECO:0000313" key="2">
    <source>
        <dbReference type="EMBL" id="MCK8143448.1"/>
    </source>
</evidence>
<accession>A0A9X1XV57</accession>
<feature type="non-terminal residue" evidence="2">
    <location>
        <position position="1"/>
    </location>
</feature>
<protein>
    <submittedName>
        <fullName evidence="2">N-acetyltransferase</fullName>
    </submittedName>
</protein>
<name>A0A9X1XV57_9FLAO</name>
<gene>
    <name evidence="2" type="ORF">MW871_16275</name>
</gene>
<sequence length="124" mass="13834">VTRHVRNASRHYQRRLVGVYQGGDSGVSAVEDNPVERRFELPIDETHEVAAAYYRIDGDRIVLTHTIVPKRFSGQGLGSKLAHGTFETIRASGRKVILLCPFMAAYYASHPEYADIVAPESPHD</sequence>
<evidence type="ECO:0000313" key="3">
    <source>
        <dbReference type="Proteomes" id="UP001139260"/>
    </source>
</evidence>
<dbReference type="AlphaFoldDB" id="A0A9X1XV57"/>
<proteinExistence type="predicted"/>
<dbReference type="EMBL" id="JALNUB010000042">
    <property type="protein sequence ID" value="MCK8143448.1"/>
    <property type="molecule type" value="Genomic_DNA"/>
</dbReference>
<dbReference type="InterPro" id="IPR016181">
    <property type="entry name" value="Acyl_CoA_acyltransferase"/>
</dbReference>
<dbReference type="PROSITE" id="PS51729">
    <property type="entry name" value="GNAT_YJDJ"/>
    <property type="match status" value="1"/>
</dbReference>